<gene>
    <name evidence="5" type="ORF">JAV76_02055</name>
</gene>
<sequence length="347" mass="35992">MQSPAQRPTMTQVAARAKVSVMTVSYTFNRPDRVAAPTREKVLRAAAELGYAGPNAAARSLRYGSTRTLGVVLGEHLTYAFDDSQAVAFLGGVSEVCADHGYGLLITPVTGVDDDARRVAAAAVDAFVVWTTTDDDPVLDAVIASGRPVVVHGGPARDGAALVSVDNRAAARAIGLEAFAGATRPAVLSFPLDQERRTVLAPGVDPDGVRFPVTRERLLGYRDAAEDLGLDWSSVLVGAAATNDDDEARTLAEQMLTLDPPLDAIAAMSDEQALGVLAAAAASAVPVPERLTVSGWDASRAAAAAGLSTVAQDLRAQGASCARIALGGPAEDHADRWSVVVRSSTVR</sequence>
<keyword evidence="6" id="KW-1185">Reference proteome</keyword>
<keyword evidence="3" id="KW-0804">Transcription</keyword>
<dbReference type="InterPro" id="IPR028082">
    <property type="entry name" value="Peripla_BP_I"/>
</dbReference>
<dbReference type="EMBL" id="JAEINH010000001">
    <property type="protein sequence ID" value="MBI9113796.1"/>
    <property type="molecule type" value="Genomic_DNA"/>
</dbReference>
<proteinExistence type="predicted"/>
<keyword evidence="2 5" id="KW-0238">DNA-binding</keyword>
<dbReference type="Pfam" id="PF00356">
    <property type="entry name" value="LacI"/>
    <property type="match status" value="1"/>
</dbReference>
<keyword evidence="1" id="KW-0805">Transcription regulation</keyword>
<evidence type="ECO:0000256" key="3">
    <source>
        <dbReference type="ARBA" id="ARBA00023163"/>
    </source>
</evidence>
<dbReference type="PANTHER" id="PTHR30146">
    <property type="entry name" value="LACI-RELATED TRANSCRIPTIONAL REPRESSOR"/>
    <property type="match status" value="1"/>
</dbReference>
<dbReference type="GO" id="GO:0003700">
    <property type="term" value="F:DNA-binding transcription factor activity"/>
    <property type="evidence" value="ECO:0007669"/>
    <property type="project" value="TreeGrafter"/>
</dbReference>
<dbReference type="PROSITE" id="PS50932">
    <property type="entry name" value="HTH_LACI_2"/>
    <property type="match status" value="1"/>
</dbReference>
<evidence type="ECO:0000259" key="4">
    <source>
        <dbReference type="PROSITE" id="PS50932"/>
    </source>
</evidence>
<comment type="caution">
    <text evidence="5">The sequence shown here is derived from an EMBL/GenBank/DDBJ whole genome shotgun (WGS) entry which is preliminary data.</text>
</comment>
<protein>
    <submittedName>
        <fullName evidence="5">LacI family DNA-binding transcriptional regulator</fullName>
    </submittedName>
</protein>
<dbReference type="Proteomes" id="UP000602087">
    <property type="component" value="Unassembled WGS sequence"/>
</dbReference>
<evidence type="ECO:0000256" key="2">
    <source>
        <dbReference type="ARBA" id="ARBA00023125"/>
    </source>
</evidence>
<dbReference type="GO" id="GO:0000976">
    <property type="term" value="F:transcription cis-regulatory region binding"/>
    <property type="evidence" value="ECO:0007669"/>
    <property type="project" value="TreeGrafter"/>
</dbReference>
<evidence type="ECO:0000313" key="5">
    <source>
        <dbReference type="EMBL" id="MBI9113796.1"/>
    </source>
</evidence>
<dbReference type="InterPro" id="IPR000843">
    <property type="entry name" value="HTH_LacI"/>
</dbReference>
<dbReference type="Gene3D" id="1.10.260.40">
    <property type="entry name" value="lambda repressor-like DNA-binding domains"/>
    <property type="match status" value="1"/>
</dbReference>
<accession>A0A934I9E7</accession>
<dbReference type="CDD" id="cd01392">
    <property type="entry name" value="HTH_LacI"/>
    <property type="match status" value="1"/>
</dbReference>
<dbReference type="AlphaFoldDB" id="A0A934I9E7"/>
<dbReference type="SUPFAM" id="SSF53822">
    <property type="entry name" value="Periplasmic binding protein-like I"/>
    <property type="match status" value="1"/>
</dbReference>
<dbReference type="Pfam" id="PF13377">
    <property type="entry name" value="Peripla_BP_3"/>
    <property type="match status" value="1"/>
</dbReference>
<dbReference type="InterPro" id="IPR010982">
    <property type="entry name" value="Lambda_DNA-bd_dom_sf"/>
</dbReference>
<dbReference type="InterPro" id="IPR046335">
    <property type="entry name" value="LacI/GalR-like_sensor"/>
</dbReference>
<dbReference type="SMART" id="SM00354">
    <property type="entry name" value="HTH_LACI"/>
    <property type="match status" value="1"/>
</dbReference>
<reference evidence="5" key="1">
    <citation type="submission" date="2020-12" db="EMBL/GenBank/DDBJ databases">
        <title>Sanguibacter suaedae sp. nov., isolated from Suaeda aralocaspica.</title>
        <authorList>
            <person name="Ma Q."/>
        </authorList>
    </citation>
    <scope>NUCLEOTIDE SEQUENCE</scope>
    <source>
        <strain evidence="5">YZGR15</strain>
    </source>
</reference>
<dbReference type="Gene3D" id="3.40.50.2300">
    <property type="match status" value="2"/>
</dbReference>
<feature type="domain" description="HTH lacI-type" evidence="4">
    <location>
        <begin position="8"/>
        <end position="63"/>
    </location>
</feature>
<organism evidence="5 6">
    <name type="scientific">Sanguibacter suaedae</name>
    <dbReference type="NCBI Taxonomy" id="2795737"/>
    <lineage>
        <taxon>Bacteria</taxon>
        <taxon>Bacillati</taxon>
        <taxon>Actinomycetota</taxon>
        <taxon>Actinomycetes</taxon>
        <taxon>Micrococcales</taxon>
        <taxon>Sanguibacteraceae</taxon>
        <taxon>Sanguibacter</taxon>
    </lineage>
</organism>
<dbReference type="SUPFAM" id="SSF47413">
    <property type="entry name" value="lambda repressor-like DNA-binding domains"/>
    <property type="match status" value="1"/>
</dbReference>
<evidence type="ECO:0000256" key="1">
    <source>
        <dbReference type="ARBA" id="ARBA00023015"/>
    </source>
</evidence>
<name>A0A934I9E7_9MICO</name>
<dbReference type="RefSeq" id="WP_198732342.1">
    <property type="nucleotide sequence ID" value="NZ_JAEINH010000001.1"/>
</dbReference>
<dbReference type="PANTHER" id="PTHR30146:SF138">
    <property type="entry name" value="TRANSCRIPTIONAL REGULATORY PROTEIN"/>
    <property type="match status" value="1"/>
</dbReference>
<evidence type="ECO:0000313" key="6">
    <source>
        <dbReference type="Proteomes" id="UP000602087"/>
    </source>
</evidence>